<feature type="compositionally biased region" description="Low complexity" evidence="1">
    <location>
        <begin position="201"/>
        <end position="212"/>
    </location>
</feature>
<dbReference type="RefSeq" id="XP_007920957.1">
    <property type="nucleotide sequence ID" value="XM_007922766.1"/>
</dbReference>
<feature type="compositionally biased region" description="Basic and acidic residues" evidence="1">
    <location>
        <begin position="150"/>
        <end position="166"/>
    </location>
</feature>
<evidence type="ECO:0000256" key="2">
    <source>
        <dbReference type="SAM" id="Phobius"/>
    </source>
</evidence>
<feature type="transmembrane region" description="Helical" evidence="2">
    <location>
        <begin position="14"/>
        <end position="33"/>
    </location>
</feature>
<dbReference type="HOGENOM" id="CLU_819218_0_0_1"/>
<evidence type="ECO:0000313" key="4">
    <source>
        <dbReference type="Proteomes" id="UP000016932"/>
    </source>
</evidence>
<keyword evidence="2" id="KW-0812">Transmembrane</keyword>
<protein>
    <submittedName>
        <fullName evidence="3">Uncharacterized protein</fullName>
    </submittedName>
</protein>
<reference evidence="3 4" key="1">
    <citation type="journal article" date="2012" name="PLoS Pathog.">
        <title>Diverse lifestyles and strategies of plant pathogenesis encoded in the genomes of eighteen Dothideomycetes fungi.</title>
        <authorList>
            <person name="Ohm R.A."/>
            <person name="Feau N."/>
            <person name="Henrissat B."/>
            <person name="Schoch C.L."/>
            <person name="Horwitz B.A."/>
            <person name="Barry K.W."/>
            <person name="Condon B.J."/>
            <person name="Copeland A.C."/>
            <person name="Dhillon B."/>
            <person name="Glaser F."/>
            <person name="Hesse C.N."/>
            <person name="Kosti I."/>
            <person name="LaButti K."/>
            <person name="Lindquist E.A."/>
            <person name="Lucas S."/>
            <person name="Salamov A.A."/>
            <person name="Bradshaw R.E."/>
            <person name="Ciuffetti L."/>
            <person name="Hamelin R.C."/>
            <person name="Kema G.H.J."/>
            <person name="Lawrence C."/>
            <person name="Scott J.A."/>
            <person name="Spatafora J.W."/>
            <person name="Turgeon B.G."/>
            <person name="de Wit P.J.G.M."/>
            <person name="Zhong S."/>
            <person name="Goodwin S.B."/>
            <person name="Grigoriev I.V."/>
        </authorList>
    </citation>
    <scope>NUCLEOTIDE SEQUENCE [LARGE SCALE GENOMIC DNA]</scope>
    <source>
        <strain evidence="3 4">CIRAD86</strain>
    </source>
</reference>
<keyword evidence="4" id="KW-1185">Reference proteome</keyword>
<evidence type="ECO:0000313" key="3">
    <source>
        <dbReference type="EMBL" id="EME87561.1"/>
    </source>
</evidence>
<proteinExistence type="predicted"/>
<dbReference type="OrthoDB" id="3650858at2759"/>
<keyword evidence="2" id="KW-1133">Transmembrane helix</keyword>
<feature type="region of interest" description="Disordered" evidence="1">
    <location>
        <begin position="314"/>
        <end position="339"/>
    </location>
</feature>
<feature type="compositionally biased region" description="Basic residues" evidence="1">
    <location>
        <begin position="329"/>
        <end position="339"/>
    </location>
</feature>
<sequence>MDKSRVPRLGERNVGFPLALTVLSFPFSIYRVIRRAADFIIASSNAPTSHEGQAGLKASHLDNLSAGPQPRHKNRQRLAAAWNAFLDIAGLKAEVWNTVRDVLKDANLYPQDIEEEMHLLSAANAKRYGISQHTNFLDGSAISVGSVERIKSKTRPGDMSDEELRGDGATISSVAQPEPVISPRIPLRRESLLTLSKMLPSNSSRSSDSNSSQPWQTQVSQLRKHYGGAAVAFSPVTTSGSAGSIIFHKPHPDPELDPVMLHAIGKRMHKWLGWNSRMWWFWFGVDLPFDTLTKCWICDQDWRTLTQVLVKHHKQEDPLDNSTEGHARKGDRRIKKSNV</sequence>
<dbReference type="STRING" id="383855.N1Q7G3"/>
<name>N1Q7G3_PSEFD</name>
<dbReference type="VEuPathDB" id="FungiDB:MYCFIDRAFT_169370"/>
<keyword evidence="2" id="KW-0472">Membrane</keyword>
<dbReference type="Proteomes" id="UP000016932">
    <property type="component" value="Unassembled WGS sequence"/>
</dbReference>
<feature type="region of interest" description="Disordered" evidence="1">
    <location>
        <begin position="199"/>
        <end position="219"/>
    </location>
</feature>
<dbReference type="KEGG" id="pfj:MYCFIDRAFT_169370"/>
<evidence type="ECO:0000256" key="1">
    <source>
        <dbReference type="SAM" id="MobiDB-lite"/>
    </source>
</evidence>
<feature type="region of interest" description="Disordered" evidence="1">
    <location>
        <begin position="150"/>
        <end position="176"/>
    </location>
</feature>
<gene>
    <name evidence="3" type="ORF">MYCFIDRAFT_169370</name>
</gene>
<accession>N1Q7G3</accession>
<dbReference type="EMBL" id="KB446555">
    <property type="protein sequence ID" value="EME87561.1"/>
    <property type="molecule type" value="Genomic_DNA"/>
</dbReference>
<dbReference type="GeneID" id="19332356"/>
<dbReference type="AlphaFoldDB" id="N1Q7G3"/>
<organism evidence="3 4">
    <name type="scientific">Pseudocercospora fijiensis (strain CIRAD86)</name>
    <name type="common">Black leaf streak disease fungus</name>
    <name type="synonym">Mycosphaerella fijiensis</name>
    <dbReference type="NCBI Taxonomy" id="383855"/>
    <lineage>
        <taxon>Eukaryota</taxon>
        <taxon>Fungi</taxon>
        <taxon>Dikarya</taxon>
        <taxon>Ascomycota</taxon>
        <taxon>Pezizomycotina</taxon>
        <taxon>Dothideomycetes</taxon>
        <taxon>Dothideomycetidae</taxon>
        <taxon>Mycosphaerellales</taxon>
        <taxon>Mycosphaerellaceae</taxon>
        <taxon>Pseudocercospora</taxon>
    </lineage>
</organism>